<reference evidence="9" key="1">
    <citation type="journal article" date="2014" name="Int. J. Syst. Evol. Microbiol.">
        <title>Complete genome sequence of Corynebacterium casei LMG S-19264T (=DSM 44701T), isolated from a smear-ripened cheese.</title>
        <authorList>
            <consortium name="US DOE Joint Genome Institute (JGI-PGF)"/>
            <person name="Walter F."/>
            <person name="Albersmeier A."/>
            <person name="Kalinowski J."/>
            <person name="Ruckert C."/>
        </authorList>
    </citation>
    <scope>NUCLEOTIDE SEQUENCE</scope>
    <source>
        <strain evidence="9">CGMCC 4.7308</strain>
    </source>
</reference>
<evidence type="ECO:0000256" key="3">
    <source>
        <dbReference type="ARBA" id="ARBA00022989"/>
    </source>
</evidence>
<accession>A0A917TCH7</accession>
<dbReference type="GO" id="GO:0071555">
    <property type="term" value="P:cell wall organization"/>
    <property type="evidence" value="ECO:0007669"/>
    <property type="project" value="UniProtKB-KW"/>
</dbReference>
<dbReference type="Proteomes" id="UP000655208">
    <property type="component" value="Unassembled WGS sequence"/>
</dbReference>
<name>A0A917TCH7_9ACTN</name>
<feature type="site" description="Important for catalytic activity" evidence="7">
    <location>
        <position position="370"/>
    </location>
</feature>
<feature type="region of interest" description="Disordered" evidence="8">
    <location>
        <begin position="27"/>
        <end position="62"/>
    </location>
</feature>
<proteinExistence type="inferred from homology"/>
<comment type="subcellular location">
    <subcellularLocation>
        <location evidence="7">Cell membrane</location>
        <topology evidence="7">Single-pass membrane protein</topology>
    </subcellularLocation>
</comment>
<dbReference type="PANTHER" id="PTHR30518">
    <property type="entry name" value="ENDOLYTIC MUREIN TRANSGLYCOSYLASE"/>
    <property type="match status" value="1"/>
</dbReference>
<dbReference type="InterPro" id="IPR003770">
    <property type="entry name" value="MLTG-like"/>
</dbReference>
<keyword evidence="3 7" id="KW-1133">Transmembrane helix</keyword>
<evidence type="ECO:0000313" key="9">
    <source>
        <dbReference type="EMBL" id="GGM17605.1"/>
    </source>
</evidence>
<dbReference type="AlphaFoldDB" id="A0A917TCH7"/>
<evidence type="ECO:0000313" key="10">
    <source>
        <dbReference type="Proteomes" id="UP000655208"/>
    </source>
</evidence>
<comment type="similarity">
    <text evidence="7">Belongs to the transglycosylase MltG family.</text>
</comment>
<dbReference type="NCBIfam" id="TIGR00247">
    <property type="entry name" value="endolytic transglycosylase MltG"/>
    <property type="match status" value="1"/>
</dbReference>
<keyword evidence="5 7" id="KW-0456">Lyase</keyword>
<evidence type="ECO:0000256" key="2">
    <source>
        <dbReference type="ARBA" id="ARBA00022692"/>
    </source>
</evidence>
<reference evidence="9" key="2">
    <citation type="submission" date="2020-09" db="EMBL/GenBank/DDBJ databases">
        <authorList>
            <person name="Sun Q."/>
            <person name="Zhou Y."/>
        </authorList>
    </citation>
    <scope>NUCLEOTIDE SEQUENCE</scope>
    <source>
        <strain evidence="9">CGMCC 4.7308</strain>
    </source>
</reference>
<keyword evidence="4 7" id="KW-0472">Membrane</keyword>
<feature type="compositionally biased region" description="Low complexity" evidence="8">
    <location>
        <begin position="201"/>
        <end position="220"/>
    </location>
</feature>
<evidence type="ECO:0000256" key="4">
    <source>
        <dbReference type="ARBA" id="ARBA00023136"/>
    </source>
</evidence>
<comment type="function">
    <text evidence="7">Functions as a peptidoglycan terminase that cleaves nascent peptidoglycan strands endolytically to terminate their elongation.</text>
</comment>
<evidence type="ECO:0000256" key="5">
    <source>
        <dbReference type="ARBA" id="ARBA00023239"/>
    </source>
</evidence>
<keyword evidence="1 7" id="KW-1003">Cell membrane</keyword>
<dbReference type="GO" id="GO:0009252">
    <property type="term" value="P:peptidoglycan biosynthetic process"/>
    <property type="evidence" value="ECO:0007669"/>
    <property type="project" value="UniProtKB-UniRule"/>
</dbReference>
<dbReference type="Pfam" id="PF02618">
    <property type="entry name" value="YceG"/>
    <property type="match status" value="1"/>
</dbReference>
<comment type="catalytic activity">
    <reaction evidence="7">
        <text>a peptidoglycan chain = a peptidoglycan chain with N-acetyl-1,6-anhydromuramyl-[peptide] at the reducing end + a peptidoglycan chain with N-acetylglucosamine at the non-reducing end.</text>
        <dbReference type="EC" id="4.2.2.29"/>
    </reaction>
</comment>
<feature type="region of interest" description="Disordered" evidence="8">
    <location>
        <begin position="201"/>
        <end position="243"/>
    </location>
</feature>
<dbReference type="HAMAP" id="MF_02065">
    <property type="entry name" value="MltG"/>
    <property type="match status" value="1"/>
</dbReference>
<evidence type="ECO:0000256" key="1">
    <source>
        <dbReference type="ARBA" id="ARBA00022475"/>
    </source>
</evidence>
<evidence type="ECO:0000256" key="8">
    <source>
        <dbReference type="SAM" id="MobiDB-lite"/>
    </source>
</evidence>
<evidence type="ECO:0000256" key="6">
    <source>
        <dbReference type="ARBA" id="ARBA00023316"/>
    </source>
</evidence>
<dbReference type="GO" id="GO:0008932">
    <property type="term" value="F:lytic endotransglycosylase activity"/>
    <property type="evidence" value="ECO:0007669"/>
    <property type="project" value="UniProtKB-UniRule"/>
</dbReference>
<dbReference type="GO" id="GO:0005886">
    <property type="term" value="C:plasma membrane"/>
    <property type="evidence" value="ECO:0007669"/>
    <property type="project" value="UniProtKB-SubCell"/>
</dbReference>
<dbReference type="RefSeq" id="WP_188944833.1">
    <property type="nucleotide sequence ID" value="NZ_BMNA01000018.1"/>
</dbReference>
<comment type="caution">
    <text evidence="9">The sequence shown here is derived from an EMBL/GenBank/DDBJ whole genome shotgun (WGS) entry which is preliminary data.</text>
</comment>
<sequence length="489" mass="50826">MNDHLGLFDRADDTGNVDLDELRAALARSTGDAPPDGRRAARASVPEQRPGGSARQDQRARREALLRRRRRRRRHTLLAVVVLAVLAAAITTGIVLWRHNAGRVADFSGAPGPQVFVRVQSGDTREDVAAALQQAGVVASTEAFLDATTNDGDVQKVKPGYYRLPTALPASAAADALVDPQNRVGQLRIVPGRQLADIRTGAAAASTTSSGGATASTPAGGTTGGTAPSGGATPSGTGGAAGTGGTAGTVEGYISAITQAACVPLNGSSRCWTAQDLWQVERTADPVALGVPDWAVAAVQAAPDPSRRLEGLIVPGDYDVPPGSTPQQALQAVIGGSAANWNTSSLVAKAKSIGVTPYQAVTIASLVEREGTAATMADVARVLYNRIQVRMPLQLDSTVVYALDKARIATTAAERRNPSPYNTYLHSGLPPTPISSPGQQAVDGTLDPGDGDWLYFVLVDRKGDVCFSVTYAEHSACVAQARRNGVFDE</sequence>
<evidence type="ECO:0000256" key="7">
    <source>
        <dbReference type="HAMAP-Rule" id="MF_02065"/>
    </source>
</evidence>
<keyword evidence="6 7" id="KW-0961">Cell wall biogenesis/degradation</keyword>
<organism evidence="9 10">
    <name type="scientific">Nakamurella endophytica</name>
    <dbReference type="NCBI Taxonomy" id="1748367"/>
    <lineage>
        <taxon>Bacteria</taxon>
        <taxon>Bacillati</taxon>
        <taxon>Actinomycetota</taxon>
        <taxon>Actinomycetes</taxon>
        <taxon>Nakamurellales</taxon>
        <taxon>Nakamurellaceae</taxon>
        <taxon>Nakamurella</taxon>
    </lineage>
</organism>
<dbReference type="EMBL" id="BMNA01000018">
    <property type="protein sequence ID" value="GGM17605.1"/>
    <property type="molecule type" value="Genomic_DNA"/>
</dbReference>
<keyword evidence="10" id="KW-1185">Reference proteome</keyword>
<keyword evidence="2 7" id="KW-0812">Transmembrane</keyword>
<dbReference type="PANTHER" id="PTHR30518:SF2">
    <property type="entry name" value="ENDOLYTIC MUREIN TRANSGLYCOSYLASE"/>
    <property type="match status" value="1"/>
</dbReference>
<dbReference type="Gene3D" id="3.30.1490.480">
    <property type="entry name" value="Endolytic murein transglycosylase"/>
    <property type="match status" value="1"/>
</dbReference>
<dbReference type="EC" id="4.2.2.29" evidence="7"/>
<gene>
    <name evidence="7" type="primary">mltG</name>
    <name evidence="9" type="ORF">GCM10011594_42150</name>
</gene>
<protein>
    <recommendedName>
        <fullName evidence="7">Endolytic murein transglycosylase</fullName>
        <ecNumber evidence="7">4.2.2.29</ecNumber>
    </recommendedName>
    <alternativeName>
        <fullName evidence="7">Peptidoglycan lytic transglycosylase</fullName>
    </alternativeName>
    <alternativeName>
        <fullName evidence="7">Peptidoglycan polymerization terminase</fullName>
    </alternativeName>
</protein>
<feature type="transmembrane region" description="Helical" evidence="7">
    <location>
        <begin position="77"/>
        <end position="97"/>
    </location>
</feature>